<dbReference type="EC" id="5.1.3.13" evidence="3 7"/>
<evidence type="ECO:0000256" key="7">
    <source>
        <dbReference type="RuleBase" id="RU364069"/>
    </source>
</evidence>
<proteinExistence type="inferred from homology"/>
<dbReference type="PANTHER" id="PTHR21047:SF2">
    <property type="entry name" value="THYMIDINE DIPHOSPHO-4-KETO-RHAMNOSE 3,5-EPIMERASE"/>
    <property type="match status" value="1"/>
</dbReference>
<dbReference type="SUPFAM" id="SSF51182">
    <property type="entry name" value="RmlC-like cupins"/>
    <property type="match status" value="1"/>
</dbReference>
<dbReference type="GO" id="GO:0008830">
    <property type="term" value="F:dTDP-4-dehydrorhamnose 3,5-epimerase activity"/>
    <property type="evidence" value="ECO:0007669"/>
    <property type="project" value="UniProtKB-UniRule"/>
</dbReference>
<dbReference type="InterPro" id="IPR011051">
    <property type="entry name" value="RmlC_Cupin_sf"/>
</dbReference>
<reference evidence="8 9" key="1">
    <citation type="journal article" date="2012" name="J. Bacteriol.">
        <title>Draft Genome Sequence of Novosphingobium nitrogenifigens Y88T.</title>
        <authorList>
            <person name="Strabala T.J."/>
            <person name="Macdonald L."/>
            <person name="Liu V."/>
            <person name="Smit A.M."/>
        </authorList>
    </citation>
    <scope>NUCLEOTIDE SEQUENCE [LARGE SCALE GENOMIC DNA]</scope>
    <source>
        <strain evidence="8 9">DSM 19370</strain>
    </source>
</reference>
<gene>
    <name evidence="8" type="ORF">Y88_1887</name>
</gene>
<dbReference type="GO" id="GO:0019305">
    <property type="term" value="P:dTDP-rhamnose biosynthetic process"/>
    <property type="evidence" value="ECO:0007669"/>
    <property type="project" value="UniProtKB-UniRule"/>
</dbReference>
<evidence type="ECO:0000256" key="1">
    <source>
        <dbReference type="ARBA" id="ARBA00001298"/>
    </source>
</evidence>
<comment type="caution">
    <text evidence="8">The sequence shown here is derived from an EMBL/GenBank/DDBJ whole genome shotgun (WGS) entry which is preliminary data.</text>
</comment>
<dbReference type="UniPathway" id="UPA00124"/>
<evidence type="ECO:0000313" key="9">
    <source>
        <dbReference type="Proteomes" id="UP000004728"/>
    </source>
</evidence>
<dbReference type="InterPro" id="IPR000888">
    <property type="entry name" value="RmlC-like"/>
</dbReference>
<dbReference type="EMBL" id="AEWJ01000023">
    <property type="protein sequence ID" value="EGD60013.1"/>
    <property type="molecule type" value="Genomic_DNA"/>
</dbReference>
<accession>F1Z548</accession>
<dbReference type="Pfam" id="PF00908">
    <property type="entry name" value="dTDP_sugar_isom"/>
    <property type="match status" value="1"/>
</dbReference>
<dbReference type="Proteomes" id="UP000004728">
    <property type="component" value="Unassembled WGS sequence"/>
</dbReference>
<comment type="similarity">
    <text evidence="7">Belongs to the dTDP-4-dehydrorhamnose 3,5-epimerase family.</text>
</comment>
<dbReference type="PANTHER" id="PTHR21047">
    <property type="entry name" value="DTDP-6-DEOXY-D-GLUCOSE-3,5 EPIMERASE"/>
    <property type="match status" value="1"/>
</dbReference>
<name>F1Z548_9SPHN</name>
<dbReference type="InterPro" id="IPR014710">
    <property type="entry name" value="RmlC-like_jellyroll"/>
</dbReference>
<dbReference type="InParanoid" id="F1Z548"/>
<keyword evidence="9" id="KW-1185">Reference proteome</keyword>
<dbReference type="CDD" id="cd00438">
    <property type="entry name" value="cupin_RmlC"/>
    <property type="match status" value="1"/>
</dbReference>
<dbReference type="NCBIfam" id="TIGR01221">
    <property type="entry name" value="rmlC"/>
    <property type="match status" value="1"/>
</dbReference>
<feature type="site" description="Participates in a stacking interaction with the thymidine ring of dTDP-4-oxo-6-deoxyglucose" evidence="6">
    <location>
        <position position="100"/>
    </location>
</feature>
<feature type="active site" description="Proton acceptor" evidence="5">
    <location>
        <position position="24"/>
    </location>
</feature>
<comment type="function">
    <text evidence="2 7">Catalyzes the epimerization of the C3' and C5'positions of dTDP-6-deoxy-D-xylo-4-hexulose, forming dTDP-6-deoxy-L-lyxo-4-hexulose.</text>
</comment>
<evidence type="ECO:0000256" key="3">
    <source>
        <dbReference type="ARBA" id="ARBA00012098"/>
    </source>
</evidence>
<organism evidence="8 9">
    <name type="scientific">Novosphingobium nitrogenifigens DSM 19370</name>
    <dbReference type="NCBI Taxonomy" id="983920"/>
    <lineage>
        <taxon>Bacteria</taxon>
        <taxon>Pseudomonadati</taxon>
        <taxon>Pseudomonadota</taxon>
        <taxon>Alphaproteobacteria</taxon>
        <taxon>Sphingomonadales</taxon>
        <taxon>Sphingomonadaceae</taxon>
        <taxon>Novosphingobium</taxon>
    </lineage>
</organism>
<dbReference type="GO" id="GO:0005829">
    <property type="term" value="C:cytosol"/>
    <property type="evidence" value="ECO:0007669"/>
    <property type="project" value="TreeGrafter"/>
</dbReference>
<sequence length="149" mass="16346">MAPVEFVQENQSLSMAQGTIRGLHFQSEPFAQGKLVRCVEGAIFDVAVDLRHGSPTYGQWAGATLTAQDCNQLWIPSGFAHGFCTLVPQTVVAYKVTAYYSRENDLGLAWDDPDVNVAWPDVADPTKLSAKDQVQPRLADLPSYFEVAN</sequence>
<keyword evidence="7" id="KW-0413">Isomerase</keyword>
<evidence type="ECO:0000313" key="8">
    <source>
        <dbReference type="EMBL" id="EGD60013.1"/>
    </source>
</evidence>
<feature type="active site" description="Proton donor" evidence="5">
    <location>
        <position position="94"/>
    </location>
</feature>
<dbReference type="FunCoup" id="F1Z548">
    <property type="interactions" value="350"/>
</dbReference>
<evidence type="ECO:0000256" key="4">
    <source>
        <dbReference type="ARBA" id="ARBA00019595"/>
    </source>
</evidence>
<dbReference type="AlphaFoldDB" id="F1Z548"/>
<dbReference type="HOGENOM" id="CLU_090940_1_1_5"/>
<evidence type="ECO:0000256" key="6">
    <source>
        <dbReference type="PIRSR" id="PIRSR600888-3"/>
    </source>
</evidence>
<comment type="catalytic activity">
    <reaction evidence="1 7">
        <text>dTDP-4-dehydro-6-deoxy-alpha-D-glucose = dTDP-4-dehydro-beta-L-rhamnose</text>
        <dbReference type="Rhea" id="RHEA:16969"/>
        <dbReference type="ChEBI" id="CHEBI:57649"/>
        <dbReference type="ChEBI" id="CHEBI:62830"/>
        <dbReference type="EC" id="5.1.3.13"/>
    </reaction>
</comment>
<evidence type="ECO:0000256" key="5">
    <source>
        <dbReference type="PIRSR" id="PIRSR600888-1"/>
    </source>
</evidence>
<dbReference type="eggNOG" id="COG1898">
    <property type="taxonomic scope" value="Bacteria"/>
</dbReference>
<protein>
    <recommendedName>
        <fullName evidence="4 7">dTDP-4-dehydrorhamnose 3,5-epimerase</fullName>
        <ecNumber evidence="3 7">5.1.3.13</ecNumber>
    </recommendedName>
    <alternativeName>
        <fullName evidence="7">Thymidine diphospho-4-keto-rhamnose 3,5-epimerase</fullName>
    </alternativeName>
</protein>
<dbReference type="Gene3D" id="2.60.120.10">
    <property type="entry name" value="Jelly Rolls"/>
    <property type="match status" value="1"/>
</dbReference>
<comment type="subunit">
    <text evidence="7">Homodimer.</text>
</comment>
<comment type="pathway">
    <text evidence="7">Carbohydrate biosynthesis; dTDP-L-rhamnose biosynthesis.</text>
</comment>
<dbReference type="STRING" id="983920.Y88_1887"/>
<dbReference type="GO" id="GO:0000271">
    <property type="term" value="P:polysaccharide biosynthetic process"/>
    <property type="evidence" value="ECO:0007669"/>
    <property type="project" value="TreeGrafter"/>
</dbReference>
<evidence type="ECO:0000256" key="2">
    <source>
        <dbReference type="ARBA" id="ARBA00001997"/>
    </source>
</evidence>